<gene>
    <name evidence="1" type="ORF">FHS44_001144</name>
</gene>
<dbReference type="Proteomes" id="UP000552644">
    <property type="component" value="Unassembled WGS sequence"/>
</dbReference>
<dbReference type="AlphaFoldDB" id="A0A7W7QIA4"/>
<proteinExistence type="predicted"/>
<comment type="caution">
    <text evidence="1">The sequence shown here is derived from an EMBL/GenBank/DDBJ whole genome shotgun (WGS) entry which is preliminary data.</text>
</comment>
<name>A0A7W7QIA4_9ACTN</name>
<protein>
    <submittedName>
        <fullName evidence="1">Uncharacterized protein</fullName>
    </submittedName>
</protein>
<dbReference type="RefSeq" id="WP_184712768.1">
    <property type="nucleotide sequence ID" value="NZ_JACHJP010000001.1"/>
</dbReference>
<evidence type="ECO:0000313" key="1">
    <source>
        <dbReference type="EMBL" id="MBB4914072.1"/>
    </source>
</evidence>
<accession>A0A7W7QIA4</accession>
<reference evidence="1 2" key="1">
    <citation type="submission" date="2020-08" db="EMBL/GenBank/DDBJ databases">
        <title>Genomic Encyclopedia of Type Strains, Phase III (KMG-III): the genomes of soil and plant-associated and newly described type strains.</title>
        <authorList>
            <person name="Whitman W."/>
        </authorList>
    </citation>
    <scope>NUCLEOTIDE SEQUENCE [LARGE SCALE GENOMIC DNA]</scope>
    <source>
        <strain evidence="1 2">CECT 8840</strain>
    </source>
</reference>
<sequence>MHDGKAIAPALTIPGWRLIHSDQNRFWAFRKTLFPARARRAGAVPDVDADTFDELQAVIERQEQIARGAQP</sequence>
<evidence type="ECO:0000313" key="2">
    <source>
        <dbReference type="Proteomes" id="UP000552644"/>
    </source>
</evidence>
<organism evidence="1 2">
    <name type="scientific">Streptosporangium saharense</name>
    <dbReference type="NCBI Taxonomy" id="1706840"/>
    <lineage>
        <taxon>Bacteria</taxon>
        <taxon>Bacillati</taxon>
        <taxon>Actinomycetota</taxon>
        <taxon>Actinomycetes</taxon>
        <taxon>Streptosporangiales</taxon>
        <taxon>Streptosporangiaceae</taxon>
        <taxon>Streptosporangium</taxon>
    </lineage>
</organism>
<keyword evidence="2" id="KW-1185">Reference proteome</keyword>
<dbReference type="EMBL" id="JACHJP010000001">
    <property type="protein sequence ID" value="MBB4914072.1"/>
    <property type="molecule type" value="Genomic_DNA"/>
</dbReference>